<protein>
    <submittedName>
        <fullName evidence="2">Uncharacterized protein</fullName>
    </submittedName>
</protein>
<evidence type="ECO:0000256" key="1">
    <source>
        <dbReference type="SAM" id="SignalP"/>
    </source>
</evidence>
<evidence type="ECO:0000313" key="3">
    <source>
        <dbReference type="Proteomes" id="UP000326532"/>
    </source>
</evidence>
<accession>A0A5N6DCW9</accession>
<keyword evidence="3" id="KW-1185">Reference proteome</keyword>
<dbReference type="VEuPathDB" id="FungiDB:BDV34DRAFT_201389"/>
<keyword evidence="1" id="KW-0732">Signal</keyword>
<name>A0A5N6DCW9_ASPPA</name>
<gene>
    <name evidence="2" type="ORF">BDV34DRAFT_201389</name>
</gene>
<sequence length="73" mass="8180">MCGPFAQIFVIVHLTGACTFPEVVNRINREDPDLLDLCCRIGPSTTWPNEVSTWPKIASRENASEIYDALRSN</sequence>
<dbReference type="Proteomes" id="UP000326532">
    <property type="component" value="Unassembled WGS sequence"/>
</dbReference>
<organism evidence="2 3">
    <name type="scientific">Aspergillus parasiticus</name>
    <dbReference type="NCBI Taxonomy" id="5067"/>
    <lineage>
        <taxon>Eukaryota</taxon>
        <taxon>Fungi</taxon>
        <taxon>Dikarya</taxon>
        <taxon>Ascomycota</taxon>
        <taxon>Pezizomycotina</taxon>
        <taxon>Eurotiomycetes</taxon>
        <taxon>Eurotiomycetidae</taxon>
        <taxon>Eurotiales</taxon>
        <taxon>Aspergillaceae</taxon>
        <taxon>Aspergillus</taxon>
        <taxon>Aspergillus subgen. Circumdati</taxon>
    </lineage>
</organism>
<dbReference type="EMBL" id="ML735008">
    <property type="protein sequence ID" value="KAB8202153.1"/>
    <property type="molecule type" value="Genomic_DNA"/>
</dbReference>
<reference evidence="2 3" key="1">
    <citation type="submission" date="2019-04" db="EMBL/GenBank/DDBJ databases">
        <title>Fungal friends and foes A comparative genomics study of 23 Aspergillus species from section Flavi.</title>
        <authorList>
            <consortium name="DOE Joint Genome Institute"/>
            <person name="Kjaerbolling I."/>
            <person name="Vesth T.C."/>
            <person name="Frisvad J.C."/>
            <person name="Nybo J.L."/>
            <person name="Theobald S."/>
            <person name="Kildgaard S."/>
            <person name="Petersen T.I."/>
            <person name="Kuo A."/>
            <person name="Sato A."/>
            <person name="Lyhne E.K."/>
            <person name="Kogle M.E."/>
            <person name="Wiebenga A."/>
            <person name="Kun R.S."/>
            <person name="Lubbers R.J."/>
            <person name="Makela M.R."/>
            <person name="Barry K."/>
            <person name="Chovatia M."/>
            <person name="Clum A."/>
            <person name="Daum C."/>
            <person name="Haridas S."/>
            <person name="He G."/>
            <person name="LaButti K."/>
            <person name="Lipzen A."/>
            <person name="Mondo S."/>
            <person name="Pangilinan J."/>
            <person name="Riley R."/>
            <person name="Salamov A."/>
            <person name="Simmons B.A."/>
            <person name="Magnuson J.K."/>
            <person name="Henrissat B."/>
            <person name="Mortensen U.H."/>
            <person name="Larsen T.O."/>
            <person name="De vries R.P."/>
            <person name="Grigoriev I.V."/>
            <person name="Machida M."/>
            <person name="Baker S.E."/>
            <person name="Andersen M.R."/>
        </authorList>
    </citation>
    <scope>NUCLEOTIDE SEQUENCE [LARGE SCALE GENOMIC DNA]</scope>
    <source>
        <strain evidence="2 3">CBS 117618</strain>
    </source>
</reference>
<evidence type="ECO:0000313" key="2">
    <source>
        <dbReference type="EMBL" id="KAB8202153.1"/>
    </source>
</evidence>
<proteinExistence type="predicted"/>
<feature type="chain" id="PRO_5025006736" evidence="1">
    <location>
        <begin position="18"/>
        <end position="73"/>
    </location>
</feature>
<feature type="signal peptide" evidence="1">
    <location>
        <begin position="1"/>
        <end position="17"/>
    </location>
</feature>
<dbReference type="AlphaFoldDB" id="A0A5N6DCW9"/>